<dbReference type="GO" id="GO:0032259">
    <property type="term" value="P:methylation"/>
    <property type="evidence" value="ECO:0007669"/>
    <property type="project" value="UniProtKB-KW"/>
</dbReference>
<dbReference type="CDD" id="cd02440">
    <property type="entry name" value="AdoMet_MTases"/>
    <property type="match status" value="1"/>
</dbReference>
<dbReference type="InterPro" id="IPR029063">
    <property type="entry name" value="SAM-dependent_MTases_sf"/>
</dbReference>
<dbReference type="EMBL" id="FNNP01000003">
    <property type="protein sequence ID" value="SDX16493.1"/>
    <property type="molecule type" value="Genomic_DNA"/>
</dbReference>
<dbReference type="OrthoDB" id="5642573at2"/>
<organism evidence="1 2">
    <name type="scientific">Ruegeria halocynthiae</name>
    <dbReference type="NCBI Taxonomy" id="985054"/>
    <lineage>
        <taxon>Bacteria</taxon>
        <taxon>Pseudomonadati</taxon>
        <taxon>Pseudomonadota</taxon>
        <taxon>Alphaproteobacteria</taxon>
        <taxon>Rhodobacterales</taxon>
        <taxon>Roseobacteraceae</taxon>
        <taxon>Ruegeria</taxon>
    </lineage>
</organism>
<proteinExistence type="predicted"/>
<reference evidence="2" key="1">
    <citation type="submission" date="2016-10" db="EMBL/GenBank/DDBJ databases">
        <authorList>
            <person name="Varghese N."/>
            <person name="Submissions S."/>
        </authorList>
    </citation>
    <scope>NUCLEOTIDE SEQUENCE [LARGE SCALE GENOMIC DNA]</scope>
    <source>
        <strain evidence="2">DSM 27839</strain>
    </source>
</reference>
<dbReference type="Proteomes" id="UP000183400">
    <property type="component" value="Unassembled WGS sequence"/>
</dbReference>
<sequence length="210" mass="23113">MTTAVKFWDGVAAKYARSPIKDMASYEQTLERTASYLKKTDDVLELGCGTGMTALRLSEFAESITATDVSQAMLEVGRKHAAQQDVTNVTFVQAAANTPPTGPFDVALAFNLLHLLEDLEGGLRQINSALKPGGLFISKTFCAPSRGASLRFRAIRLVLPVMQFLGKAPYVRFLSQPELDRVVQQAGFELVEQDRFPANDARRFLVARKI</sequence>
<name>A0A1H2ZG77_9RHOB</name>
<accession>A0A1H2ZG77</accession>
<dbReference type="RefSeq" id="WP_074737017.1">
    <property type="nucleotide sequence ID" value="NZ_FNNP01000003.1"/>
</dbReference>
<dbReference type="STRING" id="985054.SAMN05444358_103221"/>
<evidence type="ECO:0000313" key="2">
    <source>
        <dbReference type="Proteomes" id="UP000183400"/>
    </source>
</evidence>
<dbReference type="SUPFAM" id="SSF53335">
    <property type="entry name" value="S-adenosyl-L-methionine-dependent methyltransferases"/>
    <property type="match status" value="1"/>
</dbReference>
<keyword evidence="2" id="KW-1185">Reference proteome</keyword>
<dbReference type="PANTHER" id="PTHR43861:SF1">
    <property type="entry name" value="TRANS-ACONITATE 2-METHYLTRANSFERASE"/>
    <property type="match status" value="1"/>
</dbReference>
<dbReference type="PANTHER" id="PTHR43861">
    <property type="entry name" value="TRANS-ACONITATE 2-METHYLTRANSFERASE-RELATED"/>
    <property type="match status" value="1"/>
</dbReference>
<keyword evidence="1" id="KW-0808">Transferase</keyword>
<keyword evidence="1" id="KW-0830">Ubiquinone</keyword>
<dbReference type="GO" id="GO:0008168">
    <property type="term" value="F:methyltransferase activity"/>
    <property type="evidence" value="ECO:0007669"/>
    <property type="project" value="UniProtKB-KW"/>
</dbReference>
<dbReference type="Pfam" id="PF13489">
    <property type="entry name" value="Methyltransf_23"/>
    <property type="match status" value="1"/>
</dbReference>
<dbReference type="AlphaFoldDB" id="A0A1H2ZG77"/>
<gene>
    <name evidence="1" type="ORF">SAMN05444358_103221</name>
</gene>
<protein>
    <submittedName>
        <fullName evidence="1">Ubiquinone/menaquinone biosynthesis C-methylase UbiE</fullName>
    </submittedName>
</protein>
<evidence type="ECO:0000313" key="1">
    <source>
        <dbReference type="EMBL" id="SDX16493.1"/>
    </source>
</evidence>
<dbReference type="Gene3D" id="3.40.50.150">
    <property type="entry name" value="Vaccinia Virus protein VP39"/>
    <property type="match status" value="1"/>
</dbReference>
<keyword evidence="1" id="KW-0489">Methyltransferase</keyword>